<dbReference type="EMBL" id="CP007155">
    <property type="protein sequence ID" value="AHH98283.1"/>
    <property type="molecule type" value="Genomic_DNA"/>
</dbReference>
<dbReference type="RefSeq" id="WP_025358303.1">
    <property type="nucleotide sequence ID" value="NZ_CP007155.1"/>
</dbReference>
<evidence type="ECO:0000313" key="2">
    <source>
        <dbReference type="Proteomes" id="UP000019225"/>
    </source>
</evidence>
<organism evidence="1 2">
    <name type="scientific">Kutzneria albida DSM 43870</name>
    <dbReference type="NCBI Taxonomy" id="1449976"/>
    <lineage>
        <taxon>Bacteria</taxon>
        <taxon>Bacillati</taxon>
        <taxon>Actinomycetota</taxon>
        <taxon>Actinomycetes</taxon>
        <taxon>Pseudonocardiales</taxon>
        <taxon>Pseudonocardiaceae</taxon>
        <taxon>Kutzneria</taxon>
    </lineage>
</organism>
<accession>W5WAX3</accession>
<evidence type="ECO:0000313" key="1">
    <source>
        <dbReference type="EMBL" id="AHH98283.1"/>
    </source>
</evidence>
<keyword evidence="2" id="KW-1185">Reference proteome</keyword>
<dbReference type="KEGG" id="kal:KALB_4921"/>
<dbReference type="Proteomes" id="UP000019225">
    <property type="component" value="Chromosome"/>
</dbReference>
<protein>
    <submittedName>
        <fullName evidence="1">Uncharacterized protein</fullName>
    </submittedName>
</protein>
<gene>
    <name evidence="1" type="ORF">KALB_4921</name>
</gene>
<dbReference type="STRING" id="1449976.KALB_4921"/>
<dbReference type="HOGENOM" id="CLU_2770514_0_0_11"/>
<proteinExistence type="predicted"/>
<reference evidence="1 2" key="1">
    <citation type="journal article" date="2014" name="BMC Genomics">
        <title>Complete genome sequence of producer of the glycopeptide antibiotic Aculeximycin Kutzneria albida DSM 43870T, a representative of minor genus of Pseudonocardiaceae.</title>
        <authorList>
            <person name="Rebets Y."/>
            <person name="Tokovenko B."/>
            <person name="Lushchyk I."/>
            <person name="Ruckert C."/>
            <person name="Zaburannyi N."/>
            <person name="Bechthold A."/>
            <person name="Kalinowski J."/>
            <person name="Luzhetskyy A."/>
        </authorList>
    </citation>
    <scope>NUCLEOTIDE SEQUENCE [LARGE SCALE GENOMIC DNA]</scope>
    <source>
        <strain evidence="1">DSM 43870</strain>
    </source>
</reference>
<sequence length="69" mass="8391">MSSKEDNDMSDWHWHEALRGSFEQFLEAGHDEEEAKRLAQWDTRHWWSDSDSHALDRLHPWLPPHLRDK</sequence>
<dbReference type="AlphaFoldDB" id="W5WAX3"/>
<name>W5WAX3_9PSEU</name>